<feature type="region of interest" description="Disordered" evidence="1">
    <location>
        <begin position="46"/>
        <end position="79"/>
    </location>
</feature>
<keyword evidence="3" id="KW-1185">Reference proteome</keyword>
<reference evidence="2 3" key="1">
    <citation type="journal article" date="2021" name="Plant Biotechnol. J.">
        <title>Multi-omics assisted identification of the key and species-specific regulatory components of drought-tolerant mechanisms in Gossypium stocksii.</title>
        <authorList>
            <person name="Yu D."/>
            <person name="Ke L."/>
            <person name="Zhang D."/>
            <person name="Wu Y."/>
            <person name="Sun Y."/>
            <person name="Mei J."/>
            <person name="Sun J."/>
            <person name="Sun Y."/>
        </authorList>
    </citation>
    <scope>NUCLEOTIDE SEQUENCE [LARGE SCALE GENOMIC DNA]</scope>
    <source>
        <strain evidence="3">cv. E1</strain>
        <tissue evidence="2">Leaf</tissue>
    </source>
</reference>
<evidence type="ECO:0000313" key="2">
    <source>
        <dbReference type="EMBL" id="KAH1038818.1"/>
    </source>
</evidence>
<dbReference type="EMBL" id="JAIQCV010000012">
    <property type="protein sequence ID" value="KAH1038818.1"/>
    <property type="molecule type" value="Genomic_DNA"/>
</dbReference>
<proteinExistence type="predicted"/>
<comment type="caution">
    <text evidence="2">The sequence shown here is derived from an EMBL/GenBank/DDBJ whole genome shotgun (WGS) entry which is preliminary data.</text>
</comment>
<gene>
    <name evidence="2" type="ORF">J1N35_040561</name>
</gene>
<evidence type="ECO:0000256" key="1">
    <source>
        <dbReference type="SAM" id="MobiDB-lite"/>
    </source>
</evidence>
<dbReference type="AlphaFoldDB" id="A0A9D3ZIM2"/>
<accession>A0A9D3ZIM2</accession>
<dbReference type="Proteomes" id="UP000828251">
    <property type="component" value="Unassembled WGS sequence"/>
</dbReference>
<protein>
    <submittedName>
        <fullName evidence="2">Uncharacterized protein</fullName>
    </submittedName>
</protein>
<organism evidence="2 3">
    <name type="scientific">Gossypium stocksii</name>
    <dbReference type="NCBI Taxonomy" id="47602"/>
    <lineage>
        <taxon>Eukaryota</taxon>
        <taxon>Viridiplantae</taxon>
        <taxon>Streptophyta</taxon>
        <taxon>Embryophyta</taxon>
        <taxon>Tracheophyta</taxon>
        <taxon>Spermatophyta</taxon>
        <taxon>Magnoliopsida</taxon>
        <taxon>eudicotyledons</taxon>
        <taxon>Gunneridae</taxon>
        <taxon>Pentapetalae</taxon>
        <taxon>rosids</taxon>
        <taxon>malvids</taxon>
        <taxon>Malvales</taxon>
        <taxon>Malvaceae</taxon>
        <taxon>Malvoideae</taxon>
        <taxon>Gossypium</taxon>
    </lineage>
</organism>
<sequence length="121" mass="14055">MGKVCHQCMRRGIPANTESLFDLEIDKTLRRKRKELRKMVGNRNDLIGDEEEANPLVAPPMDSTATIPPHSTKPMTEQDHEIDCIIDELTRSDNEEEDVPLNLLKRLMRYKMSARRTTRHN</sequence>
<name>A0A9D3ZIM2_9ROSI</name>
<evidence type="ECO:0000313" key="3">
    <source>
        <dbReference type="Proteomes" id="UP000828251"/>
    </source>
</evidence>